<evidence type="ECO:0000256" key="3">
    <source>
        <dbReference type="ARBA" id="ARBA00022741"/>
    </source>
</evidence>
<dbReference type="InterPro" id="IPR000897">
    <property type="entry name" value="SRP54_GTPase_dom"/>
</dbReference>
<dbReference type="Gene3D" id="3.40.50.2000">
    <property type="entry name" value="Glycogen Phosphorylase B"/>
    <property type="match status" value="2"/>
</dbReference>
<dbReference type="GO" id="GO:0016757">
    <property type="term" value="F:glycosyltransferase activity"/>
    <property type="evidence" value="ECO:0007669"/>
    <property type="project" value="UniProtKB-KW"/>
</dbReference>
<dbReference type="RefSeq" id="WP_286055720.1">
    <property type="nucleotide sequence ID" value="NZ_JASVWF010000006.1"/>
</dbReference>
<dbReference type="CDD" id="cd03801">
    <property type="entry name" value="GT4_PimA-like"/>
    <property type="match status" value="1"/>
</dbReference>
<accession>A0ABT7MEQ0</accession>
<gene>
    <name evidence="6" type="ORF">QRT03_24465</name>
</gene>
<evidence type="ECO:0000259" key="5">
    <source>
        <dbReference type="PROSITE" id="PS00300"/>
    </source>
</evidence>
<keyword evidence="1 6" id="KW-0328">Glycosyltransferase</keyword>
<dbReference type="PROSITE" id="PS00300">
    <property type="entry name" value="SRP54"/>
    <property type="match status" value="1"/>
</dbReference>
<organism evidence="6 7">
    <name type="scientific">Actinomycetospora termitidis</name>
    <dbReference type="NCBI Taxonomy" id="3053470"/>
    <lineage>
        <taxon>Bacteria</taxon>
        <taxon>Bacillati</taxon>
        <taxon>Actinomycetota</taxon>
        <taxon>Actinomycetes</taxon>
        <taxon>Pseudonocardiales</taxon>
        <taxon>Pseudonocardiaceae</taxon>
        <taxon>Actinomycetospora</taxon>
    </lineage>
</organism>
<dbReference type="PANTHER" id="PTHR45947">
    <property type="entry name" value="SULFOQUINOVOSYL TRANSFERASE SQD2"/>
    <property type="match status" value="1"/>
</dbReference>
<dbReference type="InterPro" id="IPR028098">
    <property type="entry name" value="Glyco_trans_4-like_N"/>
</dbReference>
<dbReference type="PANTHER" id="PTHR45947:SF13">
    <property type="entry name" value="TRANSFERASE"/>
    <property type="match status" value="1"/>
</dbReference>
<dbReference type="EMBL" id="JASVWF010000006">
    <property type="protein sequence ID" value="MDL5159142.1"/>
    <property type="molecule type" value="Genomic_DNA"/>
</dbReference>
<proteinExistence type="predicted"/>
<dbReference type="Pfam" id="PF13439">
    <property type="entry name" value="Glyco_transf_4"/>
    <property type="match status" value="1"/>
</dbReference>
<evidence type="ECO:0000313" key="6">
    <source>
        <dbReference type="EMBL" id="MDL5159142.1"/>
    </source>
</evidence>
<evidence type="ECO:0000256" key="4">
    <source>
        <dbReference type="ARBA" id="ARBA00023134"/>
    </source>
</evidence>
<keyword evidence="4" id="KW-0342">GTP-binding</keyword>
<evidence type="ECO:0000313" key="7">
    <source>
        <dbReference type="Proteomes" id="UP001231924"/>
    </source>
</evidence>
<protein>
    <submittedName>
        <fullName evidence="6">Glycosyltransferase family 4 protein</fullName>
        <ecNumber evidence="6">2.4.-.-</ecNumber>
    </submittedName>
</protein>
<keyword evidence="7" id="KW-1185">Reference proteome</keyword>
<dbReference type="InterPro" id="IPR050194">
    <property type="entry name" value="Glycosyltransferase_grp1"/>
</dbReference>
<dbReference type="EC" id="2.4.-.-" evidence="6"/>
<evidence type="ECO:0000256" key="1">
    <source>
        <dbReference type="ARBA" id="ARBA00022676"/>
    </source>
</evidence>
<dbReference type="Proteomes" id="UP001231924">
    <property type="component" value="Unassembled WGS sequence"/>
</dbReference>
<dbReference type="Pfam" id="PF13692">
    <property type="entry name" value="Glyco_trans_1_4"/>
    <property type="match status" value="1"/>
</dbReference>
<comment type="caution">
    <text evidence="6">The sequence shown here is derived from an EMBL/GenBank/DDBJ whole genome shotgun (WGS) entry which is preliminary data.</text>
</comment>
<feature type="domain" description="SRP54-type proteins GTP-binding" evidence="5">
    <location>
        <begin position="258"/>
        <end position="271"/>
    </location>
</feature>
<sequence>MTGGERSDGGRLRIALVHSYHHTEVPSGENVVVDAQAQALQDAGHEVVVVAQHNDLRRRRRTYPLEAAATVATGIGPDPTAMLRRIAPDVVHVHNLFPNFGTRWLARWDGPLVATLHNFRPICPAGTLLRDGKRCTDCIVTPRSAVTHGCFQNSRVATLPLALATRGGATQHPVVRRADRLITISQRAADEYLAAGVSAEKLTVVPNAVTDLADPAGPVVADGERTDHVHAPRWLFVGRLSAEKGVDALLERWPAHLPIDLVGSGELAADLEARFADRPEIRFLGGMGNEEVRRLLGRYTGLVVPSQWAEAGPPLTYVEALASRVPVVAFAGNGAADDVARHGTGVVVDRRPDPADLAVALKDVQRDRTALSRRARATYDQHFSTRAWVQALTETYRETIHG</sequence>
<keyword evidence="3" id="KW-0547">Nucleotide-binding</keyword>
<reference evidence="6 7" key="1">
    <citation type="submission" date="2023-06" db="EMBL/GenBank/DDBJ databases">
        <title>Actinomycetospora Odt1-22.</title>
        <authorList>
            <person name="Supong K."/>
        </authorList>
    </citation>
    <scope>NUCLEOTIDE SEQUENCE [LARGE SCALE GENOMIC DNA]</scope>
    <source>
        <strain evidence="6 7">Odt1-22</strain>
    </source>
</reference>
<keyword evidence="2 6" id="KW-0808">Transferase</keyword>
<name>A0ABT7MEQ0_9PSEU</name>
<dbReference type="SUPFAM" id="SSF53756">
    <property type="entry name" value="UDP-Glycosyltransferase/glycogen phosphorylase"/>
    <property type="match status" value="1"/>
</dbReference>
<evidence type="ECO:0000256" key="2">
    <source>
        <dbReference type="ARBA" id="ARBA00022679"/>
    </source>
</evidence>